<dbReference type="Pfam" id="PF13489">
    <property type="entry name" value="Methyltransf_23"/>
    <property type="match status" value="1"/>
</dbReference>
<dbReference type="InterPro" id="IPR029063">
    <property type="entry name" value="SAM-dependent_MTases_sf"/>
</dbReference>
<comment type="similarity">
    <text evidence="1">Belongs to the methyltransferase superfamily. METL family.</text>
</comment>
<dbReference type="InterPro" id="IPR026113">
    <property type="entry name" value="METTL2/6/8-like"/>
</dbReference>
<accession>A0A250XBV7</accession>
<evidence type="ECO:0000256" key="2">
    <source>
        <dbReference type="ARBA" id="ARBA00022603"/>
    </source>
</evidence>
<dbReference type="GO" id="GO:0008757">
    <property type="term" value="F:S-adenosylmethionine-dependent methyltransferase activity"/>
    <property type="evidence" value="ECO:0007669"/>
    <property type="project" value="UniProtKB-ARBA"/>
</dbReference>
<dbReference type="AlphaFoldDB" id="A0A250XBV7"/>
<keyword evidence="2" id="KW-0489">Methyltransferase</keyword>
<gene>
    <name evidence="4" type="ORF">CEUSTIGMA_g7828.t1</name>
</gene>
<evidence type="ECO:0000313" key="5">
    <source>
        <dbReference type="Proteomes" id="UP000232323"/>
    </source>
</evidence>
<evidence type="ECO:0000256" key="3">
    <source>
        <dbReference type="ARBA" id="ARBA00022679"/>
    </source>
</evidence>
<evidence type="ECO:0008006" key="6">
    <source>
        <dbReference type="Google" id="ProtNLM"/>
    </source>
</evidence>
<organism evidence="4 5">
    <name type="scientific">Chlamydomonas eustigma</name>
    <dbReference type="NCBI Taxonomy" id="1157962"/>
    <lineage>
        <taxon>Eukaryota</taxon>
        <taxon>Viridiplantae</taxon>
        <taxon>Chlorophyta</taxon>
        <taxon>core chlorophytes</taxon>
        <taxon>Chlorophyceae</taxon>
        <taxon>CS clade</taxon>
        <taxon>Chlamydomonadales</taxon>
        <taxon>Chlamydomonadaceae</taxon>
        <taxon>Chlamydomonas</taxon>
    </lineage>
</organism>
<dbReference type="EMBL" id="BEGY01000051">
    <property type="protein sequence ID" value="GAX80389.1"/>
    <property type="molecule type" value="Genomic_DNA"/>
</dbReference>
<keyword evidence="3" id="KW-0808">Transferase</keyword>
<proteinExistence type="inferred from homology"/>
<protein>
    <recommendedName>
        <fullName evidence="6">Methyltransferase-like protein</fullName>
    </recommendedName>
</protein>
<dbReference type="SUPFAM" id="SSF53335">
    <property type="entry name" value="S-adenosyl-L-methionine-dependent methyltransferases"/>
    <property type="match status" value="1"/>
</dbReference>
<dbReference type="Proteomes" id="UP000232323">
    <property type="component" value="Unassembled WGS sequence"/>
</dbReference>
<keyword evidence="5" id="KW-1185">Reference proteome</keyword>
<dbReference type="GO" id="GO:0008173">
    <property type="term" value="F:RNA methyltransferase activity"/>
    <property type="evidence" value="ECO:0007669"/>
    <property type="project" value="UniProtKB-ARBA"/>
</dbReference>
<dbReference type="PANTHER" id="PTHR22809:SF14">
    <property type="entry name" value="TRNA N(3)-METHYLCYTIDINE METHYLTRANSFERASE"/>
    <property type="match status" value="1"/>
</dbReference>
<dbReference type="OrthoDB" id="417697at2759"/>
<reference evidence="4 5" key="1">
    <citation type="submission" date="2017-08" db="EMBL/GenBank/DDBJ databases">
        <title>Acidophilic green algal genome provides insights into adaptation to an acidic environment.</title>
        <authorList>
            <person name="Hirooka S."/>
            <person name="Hirose Y."/>
            <person name="Kanesaki Y."/>
            <person name="Higuchi S."/>
            <person name="Fujiwara T."/>
            <person name="Onuma R."/>
            <person name="Era A."/>
            <person name="Ohbayashi R."/>
            <person name="Uzuka A."/>
            <person name="Nozaki H."/>
            <person name="Yoshikawa H."/>
            <person name="Miyagishima S.Y."/>
        </authorList>
    </citation>
    <scope>NUCLEOTIDE SEQUENCE [LARGE SCALE GENOMIC DNA]</scope>
    <source>
        <strain evidence="4 5">NIES-2499</strain>
    </source>
</reference>
<evidence type="ECO:0000256" key="1">
    <source>
        <dbReference type="ARBA" id="ARBA00009725"/>
    </source>
</evidence>
<evidence type="ECO:0000313" key="4">
    <source>
        <dbReference type="EMBL" id="GAX80389.1"/>
    </source>
</evidence>
<dbReference type="PANTHER" id="PTHR22809">
    <property type="entry name" value="METHYLTRANSFERASE-RELATED"/>
    <property type="match status" value="1"/>
</dbReference>
<sequence length="343" mass="38497">MLPVCRPRLLTCKTRHFYPLCTAQKTSYVGQRVPLASEYHENDFEWEEHALIAAPLVREQEEKAAVLRNKGLDVHKVAPGMSPDIQQVQLPAFSPEMNTATGQRCEGGHWEAFYQQHTEARFYKLRRYILLEFPALSQLSEEDHVMEIGCGCGSSILPVLAANRSVTATVTDVSTTSTEQLVHAACCMGILPPDVLVPGAATPKIKSFICDSSDPEAAPHFNDIHASHLLIMFTLSAIPPPKQLEMLKNAFRALRPGGKLLLRDHGLYDMVQLRIPAEQWLAPNLYRRGDSTLAYFFSLEDFKERAEAAGFTVEECKYVCVINKNKKTGIELKRVFMHAVCRK</sequence>
<name>A0A250XBV7_9CHLO</name>
<comment type="caution">
    <text evidence="4">The sequence shown here is derived from an EMBL/GenBank/DDBJ whole genome shotgun (WGS) entry which is preliminary data.</text>
</comment>
<dbReference type="Gene3D" id="3.40.50.150">
    <property type="entry name" value="Vaccinia Virus protein VP39"/>
    <property type="match status" value="1"/>
</dbReference>
<dbReference type="GO" id="GO:0032259">
    <property type="term" value="P:methylation"/>
    <property type="evidence" value="ECO:0007669"/>
    <property type="project" value="UniProtKB-KW"/>
</dbReference>